<proteinExistence type="predicted"/>
<comment type="caution">
    <text evidence="1">The sequence shown here is derived from an EMBL/GenBank/DDBJ whole genome shotgun (WGS) entry which is preliminary data.</text>
</comment>
<dbReference type="EMBL" id="JYDJ01000214">
    <property type="protein sequence ID" value="KRX39994.1"/>
    <property type="molecule type" value="Genomic_DNA"/>
</dbReference>
<gene>
    <name evidence="1" type="ORF">T05_14532</name>
</gene>
<evidence type="ECO:0000313" key="2">
    <source>
        <dbReference type="Proteomes" id="UP000055048"/>
    </source>
</evidence>
<accession>A0A0V0TLW7</accession>
<reference evidence="1 2" key="1">
    <citation type="submission" date="2015-01" db="EMBL/GenBank/DDBJ databases">
        <title>Evolution of Trichinella species and genotypes.</title>
        <authorList>
            <person name="Korhonen P.K."/>
            <person name="Edoardo P."/>
            <person name="Giuseppe L.R."/>
            <person name="Gasser R.B."/>
        </authorList>
    </citation>
    <scope>NUCLEOTIDE SEQUENCE [LARGE SCALE GENOMIC DNA]</scope>
    <source>
        <strain evidence="1">ISS417</strain>
    </source>
</reference>
<name>A0A0V0TLW7_9BILA</name>
<organism evidence="1 2">
    <name type="scientific">Trichinella murrelli</name>
    <dbReference type="NCBI Taxonomy" id="144512"/>
    <lineage>
        <taxon>Eukaryota</taxon>
        <taxon>Metazoa</taxon>
        <taxon>Ecdysozoa</taxon>
        <taxon>Nematoda</taxon>
        <taxon>Enoplea</taxon>
        <taxon>Dorylaimia</taxon>
        <taxon>Trichinellida</taxon>
        <taxon>Trichinellidae</taxon>
        <taxon>Trichinella</taxon>
    </lineage>
</organism>
<dbReference type="Proteomes" id="UP000055048">
    <property type="component" value="Unassembled WGS sequence"/>
</dbReference>
<sequence length="132" mass="14947">MAETKIACNLTSVLGQAWDCLSKRDYFSKWYQSKILSNELSSGQFCKFSSAKVEIAADKVSSKVCFASDYKLKQRYEEPIKELSTFHVIDWDNSATKSSFSFSFPISVELYRLRGLAGLERIAPRSGELSFT</sequence>
<evidence type="ECO:0000313" key="1">
    <source>
        <dbReference type="EMBL" id="KRX39994.1"/>
    </source>
</evidence>
<keyword evidence="2" id="KW-1185">Reference proteome</keyword>
<dbReference type="AlphaFoldDB" id="A0A0V0TLW7"/>
<protein>
    <submittedName>
        <fullName evidence="1">Uncharacterized protein</fullName>
    </submittedName>
</protein>